<protein>
    <submittedName>
        <fullName evidence="2">HDIG domain-containing protein</fullName>
    </submittedName>
</protein>
<dbReference type="AlphaFoldDB" id="A0A9D1LIC5"/>
<proteinExistence type="predicted"/>
<dbReference type="InterPro" id="IPR006674">
    <property type="entry name" value="HD_domain"/>
</dbReference>
<sequence length="203" mass="23581">MKLTSEKAIMLLKDCKGMAKNDEWIKHSICIGNAAGVIAKALKLDEEKAKTLGYIHDIGKRFNWNSNEGVIPHAINGYNYLKSLGYDEEYSGICIKHSFLNNDINCLANDRDFTDSSDKHYLFIKEYIKKEYTIYDKIINLCDLMCTVKLQTLEKRIIDLLLRHGVYKNTHYHLVEAFKLKETFDNLLGYNLYNLFPQIKDNL</sequence>
<organism evidence="2 3">
    <name type="scientific">Candidatus Aphodocola excrementigallinarum</name>
    <dbReference type="NCBI Taxonomy" id="2840670"/>
    <lineage>
        <taxon>Bacteria</taxon>
        <taxon>Bacillati</taxon>
        <taxon>Bacillota</taxon>
        <taxon>Bacilli</taxon>
        <taxon>Candidatus Aphodocola</taxon>
    </lineage>
</organism>
<dbReference type="Gene3D" id="1.10.3210.10">
    <property type="entry name" value="Hypothetical protein af1432"/>
    <property type="match status" value="1"/>
</dbReference>
<dbReference type="InterPro" id="IPR003607">
    <property type="entry name" value="HD/PDEase_dom"/>
</dbReference>
<gene>
    <name evidence="2" type="ORF">IAB68_00935</name>
</gene>
<dbReference type="InterPro" id="IPR006675">
    <property type="entry name" value="HDIG_dom"/>
</dbReference>
<comment type="caution">
    <text evidence="2">The sequence shown here is derived from an EMBL/GenBank/DDBJ whole genome shotgun (WGS) entry which is preliminary data.</text>
</comment>
<reference evidence="2" key="2">
    <citation type="journal article" date="2021" name="PeerJ">
        <title>Extensive microbial diversity within the chicken gut microbiome revealed by metagenomics and culture.</title>
        <authorList>
            <person name="Gilroy R."/>
            <person name="Ravi A."/>
            <person name="Getino M."/>
            <person name="Pursley I."/>
            <person name="Horton D.L."/>
            <person name="Alikhan N.F."/>
            <person name="Baker D."/>
            <person name="Gharbi K."/>
            <person name="Hall N."/>
            <person name="Watson M."/>
            <person name="Adriaenssens E.M."/>
            <person name="Foster-Nyarko E."/>
            <person name="Jarju S."/>
            <person name="Secka A."/>
            <person name="Antonio M."/>
            <person name="Oren A."/>
            <person name="Chaudhuri R.R."/>
            <person name="La Ragione R."/>
            <person name="Hildebrand F."/>
            <person name="Pallen M.J."/>
        </authorList>
    </citation>
    <scope>NUCLEOTIDE SEQUENCE</scope>
    <source>
        <strain evidence="2">CHK193-30670</strain>
    </source>
</reference>
<dbReference type="NCBIfam" id="TIGR00277">
    <property type="entry name" value="HDIG"/>
    <property type="match status" value="1"/>
</dbReference>
<evidence type="ECO:0000313" key="3">
    <source>
        <dbReference type="Proteomes" id="UP000824074"/>
    </source>
</evidence>
<evidence type="ECO:0000259" key="1">
    <source>
        <dbReference type="Pfam" id="PF01966"/>
    </source>
</evidence>
<evidence type="ECO:0000313" key="2">
    <source>
        <dbReference type="EMBL" id="HIU39851.1"/>
    </source>
</evidence>
<accession>A0A9D1LIC5</accession>
<dbReference type="SUPFAM" id="SSF109604">
    <property type="entry name" value="HD-domain/PDEase-like"/>
    <property type="match status" value="1"/>
</dbReference>
<dbReference type="EMBL" id="DVMT01000013">
    <property type="protein sequence ID" value="HIU39851.1"/>
    <property type="molecule type" value="Genomic_DNA"/>
</dbReference>
<name>A0A9D1LIC5_9FIRM</name>
<dbReference type="Pfam" id="PF01966">
    <property type="entry name" value="HD"/>
    <property type="match status" value="1"/>
</dbReference>
<dbReference type="Proteomes" id="UP000824074">
    <property type="component" value="Unassembled WGS sequence"/>
</dbReference>
<dbReference type="CDD" id="cd00077">
    <property type="entry name" value="HDc"/>
    <property type="match status" value="1"/>
</dbReference>
<feature type="domain" description="HD" evidence="1">
    <location>
        <begin position="25"/>
        <end position="143"/>
    </location>
</feature>
<reference evidence="2" key="1">
    <citation type="submission" date="2020-10" db="EMBL/GenBank/DDBJ databases">
        <authorList>
            <person name="Gilroy R."/>
        </authorList>
    </citation>
    <scope>NUCLEOTIDE SEQUENCE</scope>
    <source>
        <strain evidence="2">CHK193-30670</strain>
    </source>
</reference>